<keyword evidence="4 6" id="KW-0408">Iron</keyword>
<accession>A0A251RTQ1</accession>
<comment type="similarity">
    <text evidence="7">Belongs to the cytochrome P450 family.</text>
</comment>
<dbReference type="Pfam" id="PF00067">
    <property type="entry name" value="p450"/>
    <property type="match status" value="1"/>
</dbReference>
<reference evidence="9" key="2">
    <citation type="submission" date="2017-02" db="EMBL/GenBank/DDBJ databases">
        <title>Sunflower complete genome.</title>
        <authorList>
            <person name="Langlade N."/>
            <person name="Munos S."/>
        </authorList>
    </citation>
    <scope>NUCLEOTIDE SEQUENCE [LARGE SCALE GENOMIC DNA]</scope>
    <source>
        <tissue evidence="9">Leaves</tissue>
    </source>
</reference>
<dbReference type="Proteomes" id="UP000215914">
    <property type="component" value="Chromosome 17"/>
</dbReference>
<dbReference type="PANTHER" id="PTHR47947:SF39">
    <property type="entry name" value="CYTOCHROME P450"/>
    <property type="match status" value="1"/>
</dbReference>
<dbReference type="AlphaFoldDB" id="A0A251RTQ1"/>
<evidence type="ECO:0000256" key="5">
    <source>
        <dbReference type="ARBA" id="ARBA00023033"/>
    </source>
</evidence>
<feature type="binding site" description="axial binding residue" evidence="6">
    <location>
        <position position="83"/>
    </location>
    <ligand>
        <name>heme</name>
        <dbReference type="ChEBI" id="CHEBI:30413"/>
    </ligand>
    <ligandPart>
        <name>Fe</name>
        <dbReference type="ChEBI" id="CHEBI:18248"/>
    </ligandPart>
</feature>
<keyword evidence="5 7" id="KW-0503">Monooxygenase</keyword>
<evidence type="ECO:0000256" key="6">
    <source>
        <dbReference type="PIRSR" id="PIRSR602401-1"/>
    </source>
</evidence>
<evidence type="ECO:0000313" key="8">
    <source>
        <dbReference type="EMBL" id="KAF5809066.1"/>
    </source>
</evidence>
<dbReference type="PRINTS" id="PR00463">
    <property type="entry name" value="EP450I"/>
</dbReference>
<comment type="cofactor">
    <cofactor evidence="6">
        <name>heme</name>
        <dbReference type="ChEBI" id="CHEBI:30413"/>
    </cofactor>
</comment>
<dbReference type="STRING" id="4232.A0A251RTQ1"/>
<proteinExistence type="inferred from homology"/>
<dbReference type="GO" id="GO:0004497">
    <property type="term" value="F:monooxygenase activity"/>
    <property type="evidence" value="ECO:0007669"/>
    <property type="project" value="UniProtKB-KW"/>
</dbReference>
<reference evidence="8 10" key="1">
    <citation type="journal article" date="2017" name="Nature">
        <title>The sunflower genome provides insights into oil metabolism, flowering and Asterid evolution.</title>
        <authorList>
            <person name="Badouin H."/>
            <person name="Gouzy J."/>
            <person name="Grassa C.J."/>
            <person name="Murat F."/>
            <person name="Staton S.E."/>
            <person name="Cottret L."/>
            <person name="Lelandais-Briere C."/>
            <person name="Owens G.L."/>
            <person name="Carrere S."/>
            <person name="Mayjonade B."/>
            <person name="Legrand L."/>
            <person name="Gill N."/>
            <person name="Kane N.C."/>
            <person name="Bowers J.E."/>
            <person name="Hubner S."/>
            <person name="Bellec A."/>
            <person name="Berard A."/>
            <person name="Berges H."/>
            <person name="Blanchet N."/>
            <person name="Boniface M.C."/>
            <person name="Brunel D."/>
            <person name="Catrice O."/>
            <person name="Chaidir N."/>
            <person name="Claudel C."/>
            <person name="Donnadieu C."/>
            <person name="Faraut T."/>
            <person name="Fievet G."/>
            <person name="Helmstetter N."/>
            <person name="King M."/>
            <person name="Knapp S.J."/>
            <person name="Lai Z."/>
            <person name="Le Paslier M.C."/>
            <person name="Lippi Y."/>
            <person name="Lorenzon L."/>
            <person name="Mandel J.R."/>
            <person name="Marage G."/>
            <person name="Marchand G."/>
            <person name="Marquand E."/>
            <person name="Bret-Mestries E."/>
            <person name="Morien E."/>
            <person name="Nambeesan S."/>
            <person name="Nguyen T."/>
            <person name="Pegot-Espagnet P."/>
            <person name="Pouilly N."/>
            <person name="Raftis F."/>
            <person name="Sallet E."/>
            <person name="Schiex T."/>
            <person name="Thomas J."/>
            <person name="Vandecasteele C."/>
            <person name="Vares D."/>
            <person name="Vear F."/>
            <person name="Vautrin S."/>
            <person name="Crespi M."/>
            <person name="Mangin B."/>
            <person name="Burke J.M."/>
            <person name="Salse J."/>
            <person name="Munos S."/>
            <person name="Vincourt P."/>
            <person name="Rieseberg L.H."/>
            <person name="Langlade N.B."/>
        </authorList>
    </citation>
    <scope>NUCLEOTIDE SEQUENCE [LARGE SCALE GENOMIC DNA]</scope>
    <source>
        <strain evidence="10">cv. SF193</strain>
        <tissue evidence="8">Leaves</tissue>
    </source>
</reference>
<dbReference type="InterPro" id="IPR001128">
    <property type="entry name" value="Cyt_P450"/>
</dbReference>
<dbReference type="InterPro" id="IPR002401">
    <property type="entry name" value="Cyt_P450_E_grp-I"/>
</dbReference>
<organism evidence="9 10">
    <name type="scientific">Helianthus annuus</name>
    <name type="common">Common sunflower</name>
    <dbReference type="NCBI Taxonomy" id="4232"/>
    <lineage>
        <taxon>Eukaryota</taxon>
        <taxon>Viridiplantae</taxon>
        <taxon>Streptophyta</taxon>
        <taxon>Embryophyta</taxon>
        <taxon>Tracheophyta</taxon>
        <taxon>Spermatophyta</taxon>
        <taxon>Magnoliopsida</taxon>
        <taxon>eudicotyledons</taxon>
        <taxon>Gunneridae</taxon>
        <taxon>Pentapetalae</taxon>
        <taxon>asterids</taxon>
        <taxon>campanulids</taxon>
        <taxon>Asterales</taxon>
        <taxon>Asteraceae</taxon>
        <taxon>Asteroideae</taxon>
        <taxon>Heliantheae alliance</taxon>
        <taxon>Heliantheae</taxon>
        <taxon>Helianthus</taxon>
    </lineage>
</organism>
<dbReference type="GO" id="GO:0016705">
    <property type="term" value="F:oxidoreductase activity, acting on paired donors, with incorporation or reduction of molecular oxygen"/>
    <property type="evidence" value="ECO:0007669"/>
    <property type="project" value="InterPro"/>
</dbReference>
<keyword evidence="3 7" id="KW-0560">Oxidoreductase</keyword>
<dbReference type="GO" id="GO:0020037">
    <property type="term" value="F:heme binding"/>
    <property type="evidence" value="ECO:0007669"/>
    <property type="project" value="InterPro"/>
</dbReference>
<evidence type="ECO:0000256" key="2">
    <source>
        <dbReference type="ARBA" id="ARBA00022723"/>
    </source>
</evidence>
<evidence type="ECO:0000256" key="1">
    <source>
        <dbReference type="ARBA" id="ARBA00022617"/>
    </source>
</evidence>
<dbReference type="EMBL" id="CM007906">
    <property type="protein sequence ID" value="OTF86249.1"/>
    <property type="molecule type" value="Genomic_DNA"/>
</dbReference>
<dbReference type="OMA" id="ITFAYQT"/>
<dbReference type="EMBL" id="MNCJ02000319">
    <property type="protein sequence ID" value="KAF5809066.1"/>
    <property type="molecule type" value="Genomic_DNA"/>
</dbReference>
<name>A0A251RTQ1_HELAN</name>
<evidence type="ECO:0000256" key="7">
    <source>
        <dbReference type="RuleBase" id="RU000461"/>
    </source>
</evidence>
<gene>
    <name evidence="9" type="ORF">HannXRQ_Chr17g0548741</name>
    <name evidence="8" type="ORF">HanXRQr2_Chr04g0152771</name>
</gene>
<sequence>MHVFSSSNRVHEFSGPAHHSWLPYPNRNLASNNMWKIHRDVKIWSDPYEFRPERFLTPDQNAFDVKWTEFEFSIPFGGGRRCCPGITFAYQTLHMVLATLLQNFEMSTQNGAPIDIPGLTNAKAYPLEVLVSPH</sequence>
<dbReference type="InterPro" id="IPR036396">
    <property type="entry name" value="Cyt_P450_sf"/>
</dbReference>
<dbReference type="SUPFAM" id="SSF48264">
    <property type="entry name" value="Cytochrome P450"/>
    <property type="match status" value="1"/>
</dbReference>
<evidence type="ECO:0000313" key="9">
    <source>
        <dbReference type="EMBL" id="OTF86249.1"/>
    </source>
</evidence>
<reference evidence="8" key="3">
    <citation type="submission" date="2020-06" db="EMBL/GenBank/DDBJ databases">
        <title>Helianthus annuus Genome sequencing and assembly Release 2.</title>
        <authorList>
            <person name="Gouzy J."/>
            <person name="Langlade N."/>
            <person name="Munos S."/>
        </authorList>
    </citation>
    <scope>NUCLEOTIDE SEQUENCE</scope>
    <source>
        <tissue evidence="8">Leaves</tissue>
    </source>
</reference>
<keyword evidence="1 6" id="KW-0349">Heme</keyword>
<evidence type="ECO:0000256" key="4">
    <source>
        <dbReference type="ARBA" id="ARBA00023004"/>
    </source>
</evidence>
<dbReference type="PROSITE" id="PS00086">
    <property type="entry name" value="CYTOCHROME_P450"/>
    <property type="match status" value="1"/>
</dbReference>
<dbReference type="InterPro" id="IPR017972">
    <property type="entry name" value="Cyt_P450_CS"/>
</dbReference>
<evidence type="ECO:0000313" key="10">
    <source>
        <dbReference type="Proteomes" id="UP000215914"/>
    </source>
</evidence>
<dbReference type="InterPro" id="IPR050651">
    <property type="entry name" value="Plant_Cytochrome_P450_Monoox"/>
</dbReference>
<keyword evidence="2 6" id="KW-0479">Metal-binding</keyword>
<dbReference type="Gramene" id="mRNA:HanXRQr2_Chr04g0152771">
    <property type="protein sequence ID" value="CDS:HanXRQr2_Chr04g0152771.1"/>
    <property type="gene ID" value="HanXRQr2_Chr04g0152771"/>
</dbReference>
<dbReference type="GO" id="GO:0005506">
    <property type="term" value="F:iron ion binding"/>
    <property type="evidence" value="ECO:0007669"/>
    <property type="project" value="InterPro"/>
</dbReference>
<evidence type="ECO:0000256" key="3">
    <source>
        <dbReference type="ARBA" id="ARBA00023002"/>
    </source>
</evidence>
<dbReference type="InParanoid" id="A0A251RTQ1"/>
<dbReference type="PANTHER" id="PTHR47947">
    <property type="entry name" value="CYTOCHROME P450 82C3-RELATED"/>
    <property type="match status" value="1"/>
</dbReference>
<protein>
    <submittedName>
        <fullName evidence="8 9">Cytochrome P450</fullName>
    </submittedName>
</protein>
<keyword evidence="10" id="KW-1185">Reference proteome</keyword>
<dbReference type="Gene3D" id="1.10.630.10">
    <property type="entry name" value="Cytochrome P450"/>
    <property type="match status" value="1"/>
</dbReference>